<protein>
    <submittedName>
        <fullName evidence="1">Uncharacterized protein</fullName>
    </submittedName>
</protein>
<comment type="caution">
    <text evidence="1">The sequence shown here is derived from an EMBL/GenBank/DDBJ whole genome shotgun (WGS) entry which is preliminary data.</text>
</comment>
<sequence>MTKNEYLIIPISNIKNILENSTRIHSCNKGYEIDPSATLLIQSKIKEFEKLDEKIKHEENNKLNEIESQTITKINHDWYDKLRARAVTYNKELQTDYLNGYVEKVVDFPFFE</sequence>
<reference evidence="1" key="1">
    <citation type="submission" date="2021-02" db="EMBL/GenBank/DDBJ databases">
        <authorList>
            <person name="Nowell W R."/>
        </authorList>
    </citation>
    <scope>NUCLEOTIDE SEQUENCE</scope>
    <source>
        <strain evidence="1">Ploen Becks lab</strain>
    </source>
</reference>
<dbReference type="Proteomes" id="UP000663879">
    <property type="component" value="Unassembled WGS sequence"/>
</dbReference>
<name>A0A814DF75_9BILA</name>
<dbReference type="AlphaFoldDB" id="A0A814DF75"/>
<evidence type="ECO:0000313" key="1">
    <source>
        <dbReference type="EMBL" id="CAF0952884.1"/>
    </source>
</evidence>
<evidence type="ECO:0000313" key="2">
    <source>
        <dbReference type="Proteomes" id="UP000663879"/>
    </source>
</evidence>
<keyword evidence="2" id="KW-1185">Reference proteome</keyword>
<gene>
    <name evidence="1" type="ORF">OXX778_LOCUS14040</name>
</gene>
<organism evidence="1 2">
    <name type="scientific">Brachionus calyciflorus</name>
    <dbReference type="NCBI Taxonomy" id="104777"/>
    <lineage>
        <taxon>Eukaryota</taxon>
        <taxon>Metazoa</taxon>
        <taxon>Spiralia</taxon>
        <taxon>Gnathifera</taxon>
        <taxon>Rotifera</taxon>
        <taxon>Eurotatoria</taxon>
        <taxon>Monogononta</taxon>
        <taxon>Pseudotrocha</taxon>
        <taxon>Ploima</taxon>
        <taxon>Brachionidae</taxon>
        <taxon>Brachionus</taxon>
    </lineage>
</organism>
<dbReference type="EMBL" id="CAJNOC010002813">
    <property type="protein sequence ID" value="CAF0952884.1"/>
    <property type="molecule type" value="Genomic_DNA"/>
</dbReference>
<proteinExistence type="predicted"/>
<accession>A0A814DF75</accession>